<dbReference type="FunFam" id="1.10.533.10:FF:000013">
    <property type="entry name" value="Apoptosis-associated speck-like protein containing a CARD"/>
    <property type="match status" value="1"/>
</dbReference>
<evidence type="ECO:0000256" key="2">
    <source>
        <dbReference type="ARBA" id="ARBA00022490"/>
    </source>
</evidence>
<evidence type="ECO:0000256" key="4">
    <source>
        <dbReference type="ARBA" id="ARBA00022859"/>
    </source>
</evidence>
<keyword evidence="3" id="KW-0399">Innate immunity</keyword>
<dbReference type="SUPFAM" id="SSF47986">
    <property type="entry name" value="DEATH domain"/>
    <property type="match status" value="1"/>
</dbReference>
<evidence type="ECO:0000259" key="6">
    <source>
        <dbReference type="PROSITE" id="PS50209"/>
    </source>
</evidence>
<dbReference type="EMBL" id="JACAGB010000023">
    <property type="protein sequence ID" value="KAF6305330.1"/>
    <property type="molecule type" value="Genomic_DNA"/>
</dbReference>
<comment type="subcellular location">
    <subcellularLocation>
        <location evidence="1">Cytoplasm</location>
        <location evidence="1">Cytosol</location>
    </subcellularLocation>
</comment>
<dbReference type="InterPro" id="IPR001315">
    <property type="entry name" value="CARD"/>
</dbReference>
<evidence type="ECO:0000256" key="1">
    <source>
        <dbReference type="ARBA" id="ARBA00004514"/>
    </source>
</evidence>
<keyword evidence="2" id="KW-0963">Cytoplasm</keyword>
<dbReference type="InterPro" id="IPR025307">
    <property type="entry name" value="FIIND_dom"/>
</dbReference>
<dbReference type="PROSITE" id="PS50209">
    <property type="entry name" value="CARD"/>
    <property type="match status" value="1"/>
</dbReference>
<comment type="caution">
    <text evidence="8">The sequence shown here is derived from an EMBL/GenBank/DDBJ whole genome shotgun (WGS) entry which is preliminary data.</text>
</comment>
<dbReference type="Pfam" id="PF00619">
    <property type="entry name" value="CARD"/>
    <property type="match status" value="1"/>
</dbReference>
<gene>
    <name evidence="8" type="ORF">mPipKuh1_009220</name>
</gene>
<dbReference type="PANTHER" id="PTHR46985">
    <property type="entry name" value="NACHT, LRR AND PYD DOMAINS-CONTAINING PROTEIN 1"/>
    <property type="match status" value="1"/>
</dbReference>
<sequence>MNYKPTTPKWREPESEESYRQVVMMKPFCLSSPEPLWDIPVESKGTDDVFWGPSGSVSLKVVDEERSLYRVHFPVAGSYHCSKMRLYFVVRRPVTIEIEFCAWDQFLDQTVPQHSWMVAGPLFDIKAEPGAVEAVYLPHFIALQEKHVDISCFQVAHFKEDGILLEKPTRVEPRYIVLENPSFSPMGVLLRKIHSFLSIPVISNVLLYHRLHPEEVNFHLYLLPSDCTIEKAVDNEKKKFQFVRIHKPPPLTPLHIGSRYIVSGSQKMEILPEELELCYRSPGKPQLFTEFYVGHLGPGIRLQIKSKDDETVVWEALVKSGDLRPEATLVSPALAGGGGANDADQVSAELQVMMPVEAVVRALLYSLSDSPSPPDAPDSLHFVDQHRAQLVARVTSVDAVLDKLHGQVLSEEQYEKVRAEPINPDKMRTLFSFSKSWDWSCKDQLFQALKETHPHLIEELWEK</sequence>
<dbReference type="PANTHER" id="PTHR46985:SF3">
    <property type="entry name" value="NACHT, LRR AND PYD DOMAINS-CONTAINING PROTEIN 1"/>
    <property type="match status" value="1"/>
</dbReference>
<dbReference type="GO" id="GO:0061702">
    <property type="term" value="C:canonical inflammasome complex"/>
    <property type="evidence" value="ECO:0007669"/>
    <property type="project" value="TreeGrafter"/>
</dbReference>
<evidence type="ECO:0000256" key="3">
    <source>
        <dbReference type="ARBA" id="ARBA00022588"/>
    </source>
</evidence>
<dbReference type="GO" id="GO:0042981">
    <property type="term" value="P:regulation of apoptotic process"/>
    <property type="evidence" value="ECO:0007669"/>
    <property type="project" value="InterPro"/>
</dbReference>
<dbReference type="Gene3D" id="1.10.533.10">
    <property type="entry name" value="Death Domain, Fas"/>
    <property type="match status" value="1"/>
</dbReference>
<name>A0A7J7TXL1_PIPKU</name>
<feature type="domain" description="FIIND" evidence="7">
    <location>
        <begin position="50"/>
        <end position="332"/>
    </location>
</feature>
<evidence type="ECO:0000313" key="9">
    <source>
        <dbReference type="Proteomes" id="UP000558488"/>
    </source>
</evidence>
<organism evidence="8 9">
    <name type="scientific">Pipistrellus kuhlii</name>
    <name type="common">Kuhl's pipistrelle</name>
    <dbReference type="NCBI Taxonomy" id="59472"/>
    <lineage>
        <taxon>Eukaryota</taxon>
        <taxon>Metazoa</taxon>
        <taxon>Chordata</taxon>
        <taxon>Craniata</taxon>
        <taxon>Vertebrata</taxon>
        <taxon>Euteleostomi</taxon>
        <taxon>Mammalia</taxon>
        <taxon>Eutheria</taxon>
        <taxon>Laurasiatheria</taxon>
        <taxon>Chiroptera</taxon>
        <taxon>Yangochiroptera</taxon>
        <taxon>Vespertilionidae</taxon>
        <taxon>Pipistrellus</taxon>
    </lineage>
</organism>
<reference evidence="8 9" key="1">
    <citation type="journal article" date="2020" name="Nature">
        <title>Six reference-quality genomes reveal evolution of bat adaptations.</title>
        <authorList>
            <person name="Jebb D."/>
            <person name="Huang Z."/>
            <person name="Pippel M."/>
            <person name="Hughes G.M."/>
            <person name="Lavrichenko K."/>
            <person name="Devanna P."/>
            <person name="Winkler S."/>
            <person name="Jermiin L.S."/>
            <person name="Skirmuntt E.C."/>
            <person name="Katzourakis A."/>
            <person name="Burkitt-Gray L."/>
            <person name="Ray D.A."/>
            <person name="Sullivan K.A.M."/>
            <person name="Roscito J.G."/>
            <person name="Kirilenko B.M."/>
            <person name="Davalos L.M."/>
            <person name="Corthals A.P."/>
            <person name="Power M.L."/>
            <person name="Jones G."/>
            <person name="Ransome R.D."/>
            <person name="Dechmann D.K.N."/>
            <person name="Locatelli A.G."/>
            <person name="Puechmaille S.J."/>
            <person name="Fedrigo O."/>
            <person name="Jarvis E.D."/>
            <person name="Hiller M."/>
            <person name="Vernes S.C."/>
            <person name="Myers E.W."/>
            <person name="Teeling E.C."/>
        </authorList>
    </citation>
    <scope>NUCLEOTIDE SEQUENCE [LARGE SCALE GENOMIC DNA]</scope>
    <source>
        <strain evidence="8">MPipKuh1</strain>
        <tissue evidence="8">Flight muscle</tissue>
    </source>
</reference>
<dbReference type="AlphaFoldDB" id="A0A7J7TXL1"/>
<evidence type="ECO:0000313" key="8">
    <source>
        <dbReference type="EMBL" id="KAF6305330.1"/>
    </source>
</evidence>
<dbReference type="PROSITE" id="PS51830">
    <property type="entry name" value="FIIND"/>
    <property type="match status" value="1"/>
</dbReference>
<keyword evidence="4" id="KW-0391">Immunity</keyword>
<evidence type="ECO:0000256" key="5">
    <source>
        <dbReference type="ARBA" id="ARBA00023198"/>
    </source>
</evidence>
<accession>A0A7J7TXL1</accession>
<evidence type="ECO:0008006" key="10">
    <source>
        <dbReference type="Google" id="ProtNLM"/>
    </source>
</evidence>
<dbReference type="Pfam" id="PF13553">
    <property type="entry name" value="FIIND"/>
    <property type="match status" value="1"/>
</dbReference>
<dbReference type="CDD" id="cd08330">
    <property type="entry name" value="CARD_ASC_NALP1"/>
    <property type="match status" value="1"/>
</dbReference>
<proteinExistence type="predicted"/>
<dbReference type="InterPro" id="IPR051249">
    <property type="entry name" value="NLRP_Inflammasome"/>
</dbReference>
<dbReference type="InterPro" id="IPR011029">
    <property type="entry name" value="DEATH-like_dom_sf"/>
</dbReference>
<dbReference type="InterPro" id="IPR033516">
    <property type="entry name" value="CARD8/ASC/NALP1_CARD"/>
</dbReference>
<dbReference type="GO" id="GO:0045087">
    <property type="term" value="P:innate immune response"/>
    <property type="evidence" value="ECO:0007669"/>
    <property type="project" value="UniProtKB-KW"/>
</dbReference>
<dbReference type="Pfam" id="PF23679">
    <property type="entry name" value="UPA-FIIND"/>
    <property type="match status" value="1"/>
</dbReference>
<keyword evidence="5" id="KW-0395">Inflammatory response</keyword>
<evidence type="ECO:0000259" key="7">
    <source>
        <dbReference type="PROSITE" id="PS51830"/>
    </source>
</evidence>
<keyword evidence="9" id="KW-1185">Reference proteome</keyword>
<protein>
    <recommendedName>
        <fullName evidence="10">Caspase recruitment domain family member 8</fullName>
    </recommendedName>
</protein>
<dbReference type="Proteomes" id="UP000558488">
    <property type="component" value="Unassembled WGS sequence"/>
</dbReference>
<dbReference type="GO" id="GO:0006954">
    <property type="term" value="P:inflammatory response"/>
    <property type="evidence" value="ECO:0007669"/>
    <property type="project" value="UniProtKB-KW"/>
</dbReference>
<feature type="domain" description="CARD" evidence="6">
    <location>
        <begin position="381"/>
        <end position="463"/>
    </location>
</feature>